<evidence type="ECO:0000256" key="1">
    <source>
        <dbReference type="ARBA" id="ARBA00009986"/>
    </source>
</evidence>
<dbReference type="GO" id="GO:0046394">
    <property type="term" value="P:carboxylic acid biosynthetic process"/>
    <property type="evidence" value="ECO:0007669"/>
    <property type="project" value="UniProtKB-ARBA"/>
</dbReference>
<accession>A0A9W9BNJ8</accession>
<dbReference type="FunFam" id="3.40.309.10:FF:000012">
    <property type="entry name" value="Betaine aldehyde dehydrogenase"/>
    <property type="match status" value="1"/>
</dbReference>
<evidence type="ECO:0000256" key="6">
    <source>
        <dbReference type="RuleBase" id="RU003345"/>
    </source>
</evidence>
<dbReference type="Gene3D" id="3.40.605.10">
    <property type="entry name" value="Aldehyde Dehydrogenase, Chain A, domain 1"/>
    <property type="match status" value="1"/>
</dbReference>
<reference evidence="8" key="1">
    <citation type="submission" date="2022-10" db="EMBL/GenBank/DDBJ databases">
        <title>Tapping the CABI collections for fungal endophytes: first genome assemblies for Collariella, Neodidymelliopsis, Ascochyta clinopodiicola, Didymella pomorum, Didymosphaeria variabile, Neocosmospora piperis and Neocucurbitaria cava.</title>
        <authorList>
            <person name="Hill R."/>
        </authorList>
    </citation>
    <scope>NUCLEOTIDE SEQUENCE</scope>
    <source>
        <strain evidence="8">IMI 366586</strain>
    </source>
</reference>
<evidence type="ECO:0000256" key="2">
    <source>
        <dbReference type="ARBA" id="ARBA00023002"/>
    </source>
</evidence>
<dbReference type="Proteomes" id="UP001140502">
    <property type="component" value="Unassembled WGS sequence"/>
</dbReference>
<dbReference type="AlphaFoldDB" id="A0A9W9BNJ8"/>
<proteinExistence type="inferred from homology"/>
<evidence type="ECO:0000313" key="8">
    <source>
        <dbReference type="EMBL" id="KAJ4317086.1"/>
    </source>
</evidence>
<keyword evidence="9" id="KW-1185">Reference proteome</keyword>
<comment type="similarity">
    <text evidence="1 6">Belongs to the aldehyde dehydrogenase family.</text>
</comment>
<dbReference type="InterPro" id="IPR029510">
    <property type="entry name" value="Ald_DH_CS_GLU"/>
</dbReference>
<evidence type="ECO:0000256" key="5">
    <source>
        <dbReference type="PROSITE-ProRule" id="PRU10007"/>
    </source>
</evidence>
<dbReference type="InterPro" id="IPR016162">
    <property type="entry name" value="Ald_DH_N"/>
</dbReference>
<dbReference type="InterPro" id="IPR016163">
    <property type="entry name" value="Ald_DH_C"/>
</dbReference>
<organism evidence="8 9">
    <name type="scientific">Fusarium piperis</name>
    <dbReference type="NCBI Taxonomy" id="1435070"/>
    <lineage>
        <taxon>Eukaryota</taxon>
        <taxon>Fungi</taxon>
        <taxon>Dikarya</taxon>
        <taxon>Ascomycota</taxon>
        <taxon>Pezizomycotina</taxon>
        <taxon>Sordariomycetes</taxon>
        <taxon>Hypocreomycetidae</taxon>
        <taxon>Hypocreales</taxon>
        <taxon>Nectriaceae</taxon>
        <taxon>Fusarium</taxon>
        <taxon>Fusarium solani species complex</taxon>
    </lineage>
</organism>
<dbReference type="GO" id="GO:0004029">
    <property type="term" value="F:aldehyde dehydrogenase (NAD+) activity"/>
    <property type="evidence" value="ECO:0007669"/>
    <property type="project" value="UniProtKB-EC"/>
</dbReference>
<gene>
    <name evidence="8" type="ORF">N0V84_007539</name>
</gene>
<evidence type="ECO:0000259" key="7">
    <source>
        <dbReference type="Pfam" id="PF00171"/>
    </source>
</evidence>
<dbReference type="PROSITE" id="PS00687">
    <property type="entry name" value="ALDEHYDE_DEHYDR_GLU"/>
    <property type="match status" value="1"/>
</dbReference>
<evidence type="ECO:0000256" key="4">
    <source>
        <dbReference type="ARBA" id="ARBA00049194"/>
    </source>
</evidence>
<comment type="catalytic activity">
    <reaction evidence="4">
        <text>an aldehyde + NAD(+) + H2O = a carboxylate + NADH + 2 H(+)</text>
        <dbReference type="Rhea" id="RHEA:16185"/>
        <dbReference type="ChEBI" id="CHEBI:15377"/>
        <dbReference type="ChEBI" id="CHEBI:15378"/>
        <dbReference type="ChEBI" id="CHEBI:17478"/>
        <dbReference type="ChEBI" id="CHEBI:29067"/>
        <dbReference type="ChEBI" id="CHEBI:57540"/>
        <dbReference type="ChEBI" id="CHEBI:57945"/>
        <dbReference type="EC" id="1.2.1.3"/>
    </reaction>
</comment>
<evidence type="ECO:0000256" key="3">
    <source>
        <dbReference type="ARBA" id="ARBA00024226"/>
    </source>
</evidence>
<dbReference type="InterPro" id="IPR015590">
    <property type="entry name" value="Aldehyde_DH_dom"/>
</dbReference>
<dbReference type="OrthoDB" id="310895at2759"/>
<keyword evidence="2 6" id="KW-0560">Oxidoreductase</keyword>
<evidence type="ECO:0000313" key="9">
    <source>
        <dbReference type="Proteomes" id="UP001140502"/>
    </source>
</evidence>
<name>A0A9W9BNJ8_9HYPO</name>
<protein>
    <recommendedName>
        <fullName evidence="3">aldehyde dehydrogenase (NAD(+))</fullName>
        <ecNumber evidence="3">1.2.1.3</ecNumber>
    </recommendedName>
</protein>
<dbReference type="InterPro" id="IPR016161">
    <property type="entry name" value="Ald_DH/histidinol_DH"/>
</dbReference>
<dbReference type="Gene3D" id="3.40.309.10">
    <property type="entry name" value="Aldehyde Dehydrogenase, Chain A, domain 2"/>
    <property type="match status" value="1"/>
</dbReference>
<dbReference type="PANTHER" id="PTHR11699">
    <property type="entry name" value="ALDEHYDE DEHYDROGENASE-RELATED"/>
    <property type="match status" value="1"/>
</dbReference>
<sequence length="489" mass="52178">MSDQSALSHEFETRLFIGNEFVEAKSAARLRVVNPRNLNVVTSNVHVAGAEDVDLAVAAAKDAFATGPWSTETGSGRGKLLWKLAELIEAHGAEIANLESMAMGSSPVMTQAMEVKNAAEVFRYYAGWADKLAGESFPSEDGFMRIVKHEPIGVCAAICAWNASLMLFAWKAAPALATGNVIIMKSSEKSPLGFLALGRLVVAAGFPPGVVQFLSGAAETGEALALHPDVGKITFTGSGNAGRKILEASSKSNLKKVTLELGGKSPAIVFSDADFEDALRWCSSAIIINAGQVCATTSRLYIHKDIAPQFIKGLKGIYYAASKQMGPDDGPMGVPPVADEHQLRSILSYIEAGKKEAELVIGGARKDAKGFWIEPTLFLEPSSDASIYKEEIFGPVLTVKVFEDEDQAINWANDSEYGLAAAVFTKDIDRALRVADRVKAGSVAINSGPLPCPKVPFGGVKQSGLGRELGKYALDEYTETKSISIKFVR</sequence>
<dbReference type="EMBL" id="JAPEUR010000167">
    <property type="protein sequence ID" value="KAJ4317086.1"/>
    <property type="molecule type" value="Genomic_DNA"/>
</dbReference>
<dbReference type="FunFam" id="3.40.605.10:FF:000026">
    <property type="entry name" value="Aldehyde dehydrogenase, putative"/>
    <property type="match status" value="1"/>
</dbReference>
<feature type="active site" evidence="5">
    <location>
        <position position="260"/>
    </location>
</feature>
<comment type="caution">
    <text evidence="8">The sequence shown here is derived from an EMBL/GenBank/DDBJ whole genome shotgun (WGS) entry which is preliminary data.</text>
</comment>
<feature type="domain" description="Aldehyde dehydrogenase" evidence="7">
    <location>
        <begin position="21"/>
        <end position="483"/>
    </location>
</feature>
<dbReference type="EC" id="1.2.1.3" evidence="3"/>
<dbReference type="Pfam" id="PF00171">
    <property type="entry name" value="Aldedh"/>
    <property type="match status" value="1"/>
</dbReference>
<dbReference type="FunFam" id="3.40.605.10:FF:000007">
    <property type="entry name" value="NAD/NADP-dependent betaine aldehyde dehydrogenase"/>
    <property type="match status" value="1"/>
</dbReference>
<dbReference type="SUPFAM" id="SSF53720">
    <property type="entry name" value="ALDH-like"/>
    <property type="match status" value="1"/>
</dbReference>